<organism evidence="8 9">
    <name type="scientific">Occultella gossypii</name>
    <dbReference type="NCBI Taxonomy" id="2800820"/>
    <lineage>
        <taxon>Bacteria</taxon>
        <taxon>Bacillati</taxon>
        <taxon>Actinomycetota</taxon>
        <taxon>Actinomycetes</taxon>
        <taxon>Micrococcales</taxon>
        <taxon>Ruaniaceae</taxon>
        <taxon>Occultella</taxon>
    </lineage>
</organism>
<dbReference type="InterPro" id="IPR036922">
    <property type="entry name" value="Rieske_2Fe-2S_sf"/>
</dbReference>
<name>A0ABS7SA54_9MICO</name>
<dbReference type="PANTHER" id="PTHR40562:SF1">
    <property type="entry name" value="NITRITE REDUCTASE (NADH) SMALL SUBUNIT"/>
    <property type="match status" value="1"/>
</dbReference>
<keyword evidence="9" id="KW-1185">Reference proteome</keyword>
<evidence type="ECO:0000256" key="5">
    <source>
        <dbReference type="ARBA" id="ARBA00023014"/>
    </source>
</evidence>
<gene>
    <name evidence="8" type="primary">nirD</name>
    <name evidence="8" type="ORF">KCQ71_08125</name>
</gene>
<dbReference type="Gene3D" id="2.102.10.10">
    <property type="entry name" value="Rieske [2Fe-2S] iron-sulphur domain"/>
    <property type="match status" value="1"/>
</dbReference>
<dbReference type="InterPro" id="IPR017941">
    <property type="entry name" value="Rieske_2Fe-2S"/>
</dbReference>
<evidence type="ECO:0000256" key="4">
    <source>
        <dbReference type="ARBA" id="ARBA00023004"/>
    </source>
</evidence>
<evidence type="ECO:0000256" key="1">
    <source>
        <dbReference type="ARBA" id="ARBA00022714"/>
    </source>
</evidence>
<keyword evidence="1" id="KW-0001">2Fe-2S</keyword>
<proteinExistence type="predicted"/>
<keyword evidence="4" id="KW-0408">Iron</keyword>
<dbReference type="PROSITE" id="PS51296">
    <property type="entry name" value="RIESKE"/>
    <property type="match status" value="1"/>
</dbReference>
<dbReference type="InterPro" id="IPR017881">
    <property type="entry name" value="NirD"/>
</dbReference>
<evidence type="ECO:0000256" key="6">
    <source>
        <dbReference type="ARBA" id="ARBA00023063"/>
    </source>
</evidence>
<evidence type="ECO:0000259" key="7">
    <source>
        <dbReference type="PROSITE" id="PS51296"/>
    </source>
</evidence>
<dbReference type="PANTHER" id="PTHR40562">
    <property type="match status" value="1"/>
</dbReference>
<dbReference type="SUPFAM" id="SSF50022">
    <property type="entry name" value="ISP domain"/>
    <property type="match status" value="1"/>
</dbReference>
<dbReference type="CDD" id="cd03529">
    <property type="entry name" value="Rieske_NirD"/>
    <property type="match status" value="1"/>
</dbReference>
<keyword evidence="3" id="KW-0560">Oxidoreductase</keyword>
<evidence type="ECO:0000256" key="3">
    <source>
        <dbReference type="ARBA" id="ARBA00023002"/>
    </source>
</evidence>
<keyword evidence="5" id="KW-0411">Iron-sulfur</keyword>
<reference evidence="8 9" key="1">
    <citation type="submission" date="2021-04" db="EMBL/GenBank/DDBJ databases">
        <title>Ruania sp. nov., isolated from sandy soil of mangrove forest.</title>
        <authorList>
            <person name="Ge X."/>
            <person name="Huang R."/>
            <person name="Liu W."/>
        </authorList>
    </citation>
    <scope>NUCLEOTIDE SEQUENCE [LARGE SCALE GENOMIC DNA]</scope>
    <source>
        <strain evidence="8 9">N2-46</strain>
    </source>
</reference>
<dbReference type="EMBL" id="JAGSHT010000008">
    <property type="protein sequence ID" value="MBZ2196118.1"/>
    <property type="molecule type" value="Genomic_DNA"/>
</dbReference>
<evidence type="ECO:0000256" key="2">
    <source>
        <dbReference type="ARBA" id="ARBA00022723"/>
    </source>
</evidence>
<evidence type="ECO:0000313" key="8">
    <source>
        <dbReference type="EMBL" id="MBZ2196118.1"/>
    </source>
</evidence>
<comment type="caution">
    <text evidence="8">The sequence shown here is derived from an EMBL/GenBank/DDBJ whole genome shotgun (WGS) entry which is preliminary data.</text>
</comment>
<dbReference type="Pfam" id="PF13806">
    <property type="entry name" value="Rieske_2"/>
    <property type="match status" value="1"/>
</dbReference>
<keyword evidence="6" id="KW-0534">Nitrate assimilation</keyword>
<sequence length="143" mass="14864">MSTATTASTAAVPDEASTAVGRWVRVCLLHDLAVERGAAALVDGTQIALFRLPDDSVRAVQQRDPYSGANVMSRGIVGTRRGLPTVAAPMYKQVFSLETGVCLDPVGYTPLDPAHAHLVTFPVRVTDGVVQVGPPDGAAEPGA</sequence>
<accession>A0ABS7SA54</accession>
<dbReference type="Proteomes" id="UP000826651">
    <property type="component" value="Unassembled WGS sequence"/>
</dbReference>
<evidence type="ECO:0000313" key="9">
    <source>
        <dbReference type="Proteomes" id="UP000826651"/>
    </source>
</evidence>
<dbReference type="PROSITE" id="PS51300">
    <property type="entry name" value="NIRD"/>
    <property type="match status" value="1"/>
</dbReference>
<keyword evidence="2" id="KW-0479">Metal-binding</keyword>
<protein>
    <submittedName>
        <fullName evidence="8">Nitrite reductase small subunit NirD</fullName>
    </submittedName>
</protein>
<dbReference type="RefSeq" id="WP_372453967.1">
    <property type="nucleotide sequence ID" value="NZ_JAGSHT010000008.1"/>
</dbReference>
<feature type="domain" description="Rieske" evidence="7">
    <location>
        <begin position="24"/>
        <end position="132"/>
    </location>
</feature>
<dbReference type="InterPro" id="IPR012748">
    <property type="entry name" value="Rieske-like_NirD"/>
</dbReference>
<dbReference type="NCBIfam" id="TIGR02378">
    <property type="entry name" value="nirD_assim_sml"/>
    <property type="match status" value="1"/>
</dbReference>